<proteinExistence type="predicted"/>
<evidence type="ECO:0000256" key="1">
    <source>
        <dbReference type="SAM" id="MobiDB-lite"/>
    </source>
</evidence>
<dbReference type="HOGENOM" id="CLU_2359585_0_0_1"/>
<name>T0LAM2_COLGC</name>
<protein>
    <submittedName>
        <fullName evidence="2">Uncharacterized protein</fullName>
    </submittedName>
</protein>
<feature type="region of interest" description="Disordered" evidence="1">
    <location>
        <begin position="77"/>
        <end position="96"/>
    </location>
</feature>
<reference evidence="3" key="1">
    <citation type="journal article" date="2013" name="Mol. Plant Microbe Interact.">
        <title>Global aspects of pacC regulation of pathogenicity genes in Colletotrichum gloeosporioides as revealed by transcriptome analysis.</title>
        <authorList>
            <person name="Alkan N."/>
            <person name="Meng X."/>
            <person name="Friedlander G."/>
            <person name="Reuveni E."/>
            <person name="Sukno S."/>
            <person name="Sherman A."/>
            <person name="Thon M."/>
            <person name="Fluhr R."/>
            <person name="Prusky D."/>
        </authorList>
    </citation>
    <scope>NUCLEOTIDE SEQUENCE [LARGE SCALE GENOMIC DNA]</scope>
    <source>
        <strain evidence="3">Cg-14</strain>
    </source>
</reference>
<organism evidence="2 3">
    <name type="scientific">Colletotrichum gloeosporioides (strain Cg-14)</name>
    <name type="common">Anthracnose fungus</name>
    <name type="synonym">Glomerella cingulata</name>
    <dbReference type="NCBI Taxonomy" id="1237896"/>
    <lineage>
        <taxon>Eukaryota</taxon>
        <taxon>Fungi</taxon>
        <taxon>Dikarya</taxon>
        <taxon>Ascomycota</taxon>
        <taxon>Pezizomycotina</taxon>
        <taxon>Sordariomycetes</taxon>
        <taxon>Hypocreomycetidae</taxon>
        <taxon>Glomerellales</taxon>
        <taxon>Glomerellaceae</taxon>
        <taxon>Colletotrichum</taxon>
        <taxon>Colletotrichum gloeosporioides species complex</taxon>
    </lineage>
</organism>
<dbReference type="EMBL" id="AMYD01002543">
    <property type="protein sequence ID" value="EQB48766.1"/>
    <property type="molecule type" value="Genomic_DNA"/>
</dbReference>
<accession>T0LAM2</accession>
<comment type="caution">
    <text evidence="2">The sequence shown here is derived from an EMBL/GenBank/DDBJ whole genome shotgun (WGS) entry which is preliminary data.</text>
</comment>
<gene>
    <name evidence="2" type="ORF">CGLO_11974</name>
</gene>
<dbReference type="Proteomes" id="UP000015530">
    <property type="component" value="Unassembled WGS sequence"/>
</dbReference>
<dbReference type="AlphaFoldDB" id="T0LAM2"/>
<sequence>MATKYIRGGLDNYWQLVTGFARSVVNRRRRLRGTQKGSKRLWIVLAETCADPYPVAEREDASPEMVVRLFQATVSKSGVEARKQHARREREQSAYR</sequence>
<evidence type="ECO:0000313" key="2">
    <source>
        <dbReference type="EMBL" id="EQB48766.1"/>
    </source>
</evidence>
<evidence type="ECO:0000313" key="3">
    <source>
        <dbReference type="Proteomes" id="UP000015530"/>
    </source>
</evidence>
<feature type="compositionally biased region" description="Basic and acidic residues" evidence="1">
    <location>
        <begin position="79"/>
        <end position="96"/>
    </location>
</feature>